<organism evidence="3 4">
    <name type="scientific">Syncephalastrum racemosum</name>
    <name type="common">Filamentous fungus</name>
    <dbReference type="NCBI Taxonomy" id="13706"/>
    <lineage>
        <taxon>Eukaryota</taxon>
        <taxon>Fungi</taxon>
        <taxon>Fungi incertae sedis</taxon>
        <taxon>Mucoromycota</taxon>
        <taxon>Mucoromycotina</taxon>
        <taxon>Mucoromycetes</taxon>
        <taxon>Mucorales</taxon>
        <taxon>Syncephalastraceae</taxon>
        <taxon>Syncephalastrum</taxon>
    </lineage>
</organism>
<dbReference type="Gene3D" id="2.130.10.10">
    <property type="entry name" value="YVTN repeat-like/Quinoprotein amine dehydrogenase"/>
    <property type="match status" value="1"/>
</dbReference>
<dbReference type="InterPro" id="IPR036047">
    <property type="entry name" value="F-box-like_dom_sf"/>
</dbReference>
<dbReference type="SUPFAM" id="SSF50978">
    <property type="entry name" value="WD40 repeat-like"/>
    <property type="match status" value="1"/>
</dbReference>
<dbReference type="InParanoid" id="A0A1X2HMH9"/>
<dbReference type="AlphaFoldDB" id="A0A1X2HMH9"/>
<dbReference type="CDD" id="cd22118">
    <property type="entry name" value="F-box_FBXL5"/>
    <property type="match status" value="1"/>
</dbReference>
<dbReference type="EMBL" id="MCGN01000002">
    <property type="protein sequence ID" value="ORZ00613.1"/>
    <property type="molecule type" value="Genomic_DNA"/>
</dbReference>
<dbReference type="SUPFAM" id="SSF81383">
    <property type="entry name" value="F-box domain"/>
    <property type="match status" value="1"/>
</dbReference>
<feature type="region of interest" description="Disordered" evidence="1">
    <location>
        <begin position="1"/>
        <end position="22"/>
    </location>
</feature>
<reference evidence="3 4" key="1">
    <citation type="submission" date="2016-07" db="EMBL/GenBank/DDBJ databases">
        <title>Pervasive Adenine N6-methylation of Active Genes in Fungi.</title>
        <authorList>
            <consortium name="DOE Joint Genome Institute"/>
            <person name="Mondo S.J."/>
            <person name="Dannebaum R.O."/>
            <person name="Kuo R.C."/>
            <person name="Labutti K."/>
            <person name="Haridas S."/>
            <person name="Kuo A."/>
            <person name="Salamov A."/>
            <person name="Ahrendt S.R."/>
            <person name="Lipzen A."/>
            <person name="Sullivan W."/>
            <person name="Andreopoulos W.B."/>
            <person name="Clum A."/>
            <person name="Lindquist E."/>
            <person name="Daum C."/>
            <person name="Ramamoorthy G.K."/>
            <person name="Gryganskyi A."/>
            <person name="Culley D."/>
            <person name="Magnuson J.K."/>
            <person name="James T.Y."/>
            <person name="O'Malley M.A."/>
            <person name="Stajich J.E."/>
            <person name="Spatafora J.W."/>
            <person name="Visel A."/>
            <person name="Grigoriev I.V."/>
        </authorList>
    </citation>
    <scope>NUCLEOTIDE SEQUENCE [LARGE SCALE GENOMIC DNA]</scope>
    <source>
        <strain evidence="3 4">NRRL 2496</strain>
    </source>
</reference>
<evidence type="ECO:0000313" key="3">
    <source>
        <dbReference type="EMBL" id="ORZ00613.1"/>
    </source>
</evidence>
<proteinExistence type="predicted"/>
<dbReference type="PANTHER" id="PTHR46731">
    <property type="entry name" value="F-BOX ONLY PROTEIN 15"/>
    <property type="match status" value="1"/>
</dbReference>
<dbReference type="OrthoDB" id="3219396at2759"/>
<gene>
    <name evidence="3" type="ORF">BCR43DRAFT_485525</name>
</gene>
<dbReference type="InterPro" id="IPR001680">
    <property type="entry name" value="WD40_rpt"/>
</dbReference>
<protein>
    <recommendedName>
        <fullName evidence="2">F-box domain-containing protein</fullName>
    </recommendedName>
</protein>
<evidence type="ECO:0000313" key="4">
    <source>
        <dbReference type="Proteomes" id="UP000242180"/>
    </source>
</evidence>
<dbReference type="InterPro" id="IPR015943">
    <property type="entry name" value="WD40/YVTN_repeat-like_dom_sf"/>
</dbReference>
<dbReference type="GO" id="GO:0019005">
    <property type="term" value="C:SCF ubiquitin ligase complex"/>
    <property type="evidence" value="ECO:0007669"/>
    <property type="project" value="TreeGrafter"/>
</dbReference>
<dbReference type="Pfam" id="PF12937">
    <property type="entry name" value="F-box-like"/>
    <property type="match status" value="1"/>
</dbReference>
<dbReference type="InterPro" id="IPR036322">
    <property type="entry name" value="WD40_repeat_dom_sf"/>
</dbReference>
<dbReference type="PROSITE" id="PS50181">
    <property type="entry name" value="FBOX"/>
    <property type="match status" value="1"/>
</dbReference>
<dbReference type="SMART" id="SM00320">
    <property type="entry name" value="WD40"/>
    <property type="match status" value="2"/>
</dbReference>
<name>A0A1X2HMH9_SYNRA</name>
<dbReference type="STRING" id="13706.A0A1X2HMH9"/>
<sequence>MPPRKRPRSRSSAATKPRSLQRGKPVDFTNAVLSEEIILHIFNFLSPVDLTVCSQVNSNWHRLANDEQLWKPLYLERFHSRHTPPSIETSTQRTLNARKRKWKTQYKIGHNWLSGNCHISHIDIPSSLPGVGSDQAIRVDFFNDLLCIGREQSSTIELWRLRNGDATPVSVGNLQETCTITSFKLDRESTAPFRIAVGFNDGGCSVWELHDRGVSFTLHQLVSFASCTRFTKPVQTIGFCYPILVTCTNDMHLSAFYIGGDRGGPHHIYDLQCELDCYCPAVEISRQPDEHPALGPIWRVMICFEPPSSVHSVSVEEILFSSHTLISSRSSTSLDYDDLFLPSTLDPLLLARRTNSLVISEPYIMTAHADNTIRQYQIDRSHDRLRIRFARMLTGHTCSVTAVALQAAAGRLVSGDRCGIKIWDLVRRSNRRDYIHHGRRKKYRKPPEFIQIDNEYDDHIGAPPWDIQSLHFDCDKVVAVMRHCLPKENTGNSIRVWSFN</sequence>
<comment type="caution">
    <text evidence="3">The sequence shown here is derived from an EMBL/GenBank/DDBJ whole genome shotgun (WGS) entry which is preliminary data.</text>
</comment>
<dbReference type="Gene3D" id="1.20.1280.50">
    <property type="match status" value="1"/>
</dbReference>
<dbReference type="SMART" id="SM00256">
    <property type="entry name" value="FBOX"/>
    <property type="match status" value="1"/>
</dbReference>
<feature type="domain" description="F-box" evidence="2">
    <location>
        <begin position="27"/>
        <end position="73"/>
    </location>
</feature>
<dbReference type="Pfam" id="PF25499">
    <property type="entry name" value="Beta-prop_pof12"/>
    <property type="match status" value="1"/>
</dbReference>
<dbReference type="OMA" id="RHNWSRG"/>
<keyword evidence="4" id="KW-1185">Reference proteome</keyword>
<dbReference type="InterPro" id="IPR001810">
    <property type="entry name" value="F-box_dom"/>
</dbReference>
<dbReference type="Proteomes" id="UP000242180">
    <property type="component" value="Unassembled WGS sequence"/>
</dbReference>
<accession>A0A1X2HMH9</accession>
<evidence type="ECO:0000259" key="2">
    <source>
        <dbReference type="PROSITE" id="PS50181"/>
    </source>
</evidence>
<dbReference type="PANTHER" id="PTHR46731:SF1">
    <property type="entry name" value="F-BOX ONLY PROTEIN 15"/>
    <property type="match status" value="1"/>
</dbReference>
<evidence type="ECO:0000256" key="1">
    <source>
        <dbReference type="SAM" id="MobiDB-lite"/>
    </source>
</evidence>